<organism evidence="1 2">
    <name type="scientific">Roseobacter cerasinus</name>
    <dbReference type="NCBI Taxonomy" id="2602289"/>
    <lineage>
        <taxon>Bacteria</taxon>
        <taxon>Pseudomonadati</taxon>
        <taxon>Pseudomonadota</taxon>
        <taxon>Alphaproteobacteria</taxon>
        <taxon>Rhodobacterales</taxon>
        <taxon>Roseobacteraceae</taxon>
        <taxon>Roseobacter</taxon>
    </lineage>
</organism>
<accession>A0A640VXQ5</accession>
<sequence length="86" mass="8895">MTDFFESYQPGLDSPPASLTAIVPSDSADLPRATRAINVSSAGVVRVTTVNGDEAQVYVAAGIAFPLRARRVWATGTDATGIVGLS</sequence>
<dbReference type="EMBL" id="BLIV01000013">
    <property type="protein sequence ID" value="GFE52462.1"/>
    <property type="molecule type" value="Genomic_DNA"/>
</dbReference>
<proteinExistence type="predicted"/>
<comment type="caution">
    <text evidence="1">The sequence shown here is derived from an EMBL/GenBank/DDBJ whole genome shotgun (WGS) entry which is preliminary data.</text>
</comment>
<name>A0A640VXQ5_9RHOB</name>
<dbReference type="Proteomes" id="UP000436522">
    <property type="component" value="Unassembled WGS sequence"/>
</dbReference>
<dbReference type="OrthoDB" id="7916272at2"/>
<reference evidence="1 2" key="1">
    <citation type="submission" date="2019-12" db="EMBL/GenBank/DDBJ databases">
        <title>Roseobacter cerasinus sp. nov., isolated from seawater around aquaculture.</title>
        <authorList>
            <person name="Muramatsu S."/>
            <person name="Takabe Y."/>
            <person name="Mori K."/>
            <person name="Takaichi S."/>
            <person name="Hanada S."/>
        </authorList>
    </citation>
    <scope>NUCLEOTIDE SEQUENCE [LARGE SCALE GENOMIC DNA]</scope>
    <source>
        <strain evidence="1 2">AI77</strain>
    </source>
</reference>
<gene>
    <name evidence="1" type="ORF">So717_42150</name>
</gene>
<dbReference type="AlphaFoldDB" id="A0A640VXQ5"/>
<dbReference type="RefSeq" id="WP_159981152.1">
    <property type="nucleotide sequence ID" value="NZ_BLIV01000013.1"/>
</dbReference>
<evidence type="ECO:0000313" key="2">
    <source>
        <dbReference type="Proteomes" id="UP000436522"/>
    </source>
</evidence>
<protein>
    <submittedName>
        <fullName evidence="1">Uncharacterized protein</fullName>
    </submittedName>
</protein>
<keyword evidence="2" id="KW-1185">Reference proteome</keyword>
<evidence type="ECO:0000313" key="1">
    <source>
        <dbReference type="EMBL" id="GFE52462.1"/>
    </source>
</evidence>